<dbReference type="RefSeq" id="WP_109730528.1">
    <property type="nucleotide sequence ID" value="NZ_BAAACK010000004.1"/>
</dbReference>
<organism evidence="1 2">
    <name type="scientific">Faecalicatena orotica</name>
    <dbReference type="NCBI Taxonomy" id="1544"/>
    <lineage>
        <taxon>Bacteria</taxon>
        <taxon>Bacillati</taxon>
        <taxon>Bacillota</taxon>
        <taxon>Clostridia</taxon>
        <taxon>Lachnospirales</taxon>
        <taxon>Lachnospiraceae</taxon>
        <taxon>Faecalicatena</taxon>
    </lineage>
</organism>
<comment type="caution">
    <text evidence="1">The sequence shown here is derived from an EMBL/GenBank/DDBJ whole genome shotgun (WGS) entry which is preliminary data.</text>
</comment>
<evidence type="ECO:0000313" key="2">
    <source>
        <dbReference type="Proteomes" id="UP000245845"/>
    </source>
</evidence>
<keyword evidence="2" id="KW-1185">Reference proteome</keyword>
<sequence>MTDNELLLALSDMIDKKLDAKLKPIENDIKDMKGDIHKINLYQENIISPRLETIESCYTDTYRRYKNYADKMETVFEDVELLKKVVREHSAKLEQVS</sequence>
<dbReference type="Proteomes" id="UP000245845">
    <property type="component" value="Unassembled WGS sequence"/>
</dbReference>
<name>A0A2Y9BBV6_9FIRM</name>
<accession>A0A2Y9BBV6</accession>
<gene>
    <name evidence="1" type="ORF">A8806_103322</name>
</gene>
<dbReference type="OrthoDB" id="1859154at2"/>
<protein>
    <recommendedName>
        <fullName evidence="3">Biogenesis of lysosome-related organelles complex 1 subunit BLI1</fullName>
    </recommendedName>
</protein>
<evidence type="ECO:0008006" key="3">
    <source>
        <dbReference type="Google" id="ProtNLM"/>
    </source>
</evidence>
<proteinExistence type="predicted"/>
<evidence type="ECO:0000313" key="1">
    <source>
        <dbReference type="EMBL" id="PWJ30914.1"/>
    </source>
</evidence>
<dbReference type="AlphaFoldDB" id="A0A2Y9BBV6"/>
<dbReference type="EMBL" id="QGDL01000003">
    <property type="protein sequence ID" value="PWJ30914.1"/>
    <property type="molecule type" value="Genomic_DNA"/>
</dbReference>
<reference evidence="1 2" key="1">
    <citation type="submission" date="2018-05" db="EMBL/GenBank/DDBJ databases">
        <title>The Hungate 1000. A catalogue of reference genomes from the rumen microbiome.</title>
        <authorList>
            <person name="Kelly W."/>
        </authorList>
    </citation>
    <scope>NUCLEOTIDE SEQUENCE [LARGE SCALE GENOMIC DNA]</scope>
    <source>
        <strain evidence="1 2">NLAE-zl-C242</strain>
    </source>
</reference>